<feature type="region of interest" description="Disordered" evidence="1">
    <location>
        <begin position="88"/>
        <end position="127"/>
    </location>
</feature>
<protein>
    <submittedName>
        <fullName evidence="3">Uncharacterized protein LOC106511710</fullName>
    </submittedName>
</protein>
<dbReference type="AlphaFoldDB" id="A0A2I4AK94"/>
<feature type="region of interest" description="Disordered" evidence="1">
    <location>
        <begin position="176"/>
        <end position="249"/>
    </location>
</feature>
<gene>
    <name evidence="3" type="primary">LOC106511710</name>
</gene>
<feature type="compositionally biased region" description="Acidic residues" evidence="1">
    <location>
        <begin position="109"/>
        <end position="123"/>
    </location>
</feature>
<accession>A0A2I4AK94</accession>
<feature type="compositionally biased region" description="Acidic residues" evidence="1">
    <location>
        <begin position="176"/>
        <end position="190"/>
    </location>
</feature>
<evidence type="ECO:0000256" key="1">
    <source>
        <dbReference type="SAM" id="MobiDB-lite"/>
    </source>
</evidence>
<evidence type="ECO:0000313" key="3">
    <source>
        <dbReference type="RefSeq" id="XP_013855909.1"/>
    </source>
</evidence>
<reference evidence="3" key="1">
    <citation type="submission" date="2025-08" db="UniProtKB">
        <authorList>
            <consortium name="RefSeq"/>
        </authorList>
    </citation>
    <scope>IDENTIFICATION</scope>
</reference>
<proteinExistence type="predicted"/>
<feature type="compositionally biased region" description="Polar residues" evidence="1">
    <location>
        <begin position="88"/>
        <end position="108"/>
    </location>
</feature>
<dbReference type="GeneID" id="106511710"/>
<dbReference type="RefSeq" id="XP_013855909.1">
    <property type="nucleotide sequence ID" value="XM_014000455.1"/>
</dbReference>
<sequence>MARRNKTRFDQRVKPVSLQEGDRVLVRNVRCKGKQKLEDKWERDIYVVIGCVGDLPVYVVRPETDPSRGARTLHRDLLLPCGFLPQTEEVNQPVSTPANRPRTRNQQETVEDPEDSLDEEDEERSLSHFSVLPTVKVSVKDNIPAQTMNGVPLPQMEQLNNSLVEESSLSDAVDVPEVEEEDQMDLGDPTEPEHVPELSPLEENMEFHSPVETSPNAIKSSPHSTETPVVAPESSDGLKAEQPVRFSSRQPKPIERLQYAALGKPLISVVQTLFHSLAAAYGETFAESTSDAPVCSGVQVV</sequence>
<evidence type="ECO:0000313" key="2">
    <source>
        <dbReference type="Proteomes" id="UP000192220"/>
    </source>
</evidence>
<dbReference type="InParanoid" id="A0A2I4AK94"/>
<dbReference type="STRING" id="52670.A0A2I4AK94"/>
<dbReference type="OrthoDB" id="8445467at2759"/>
<feature type="compositionally biased region" description="Polar residues" evidence="1">
    <location>
        <begin position="211"/>
        <end position="227"/>
    </location>
</feature>
<dbReference type="Proteomes" id="UP000192220">
    <property type="component" value="Unplaced"/>
</dbReference>
<name>A0A2I4AK94_AUSLI</name>
<dbReference type="KEGG" id="alim:106511710"/>
<keyword evidence="2" id="KW-1185">Reference proteome</keyword>
<organism evidence="2 3">
    <name type="scientific">Austrofundulus limnaeus</name>
    <name type="common">Annual killifish</name>
    <dbReference type="NCBI Taxonomy" id="52670"/>
    <lineage>
        <taxon>Eukaryota</taxon>
        <taxon>Metazoa</taxon>
        <taxon>Chordata</taxon>
        <taxon>Craniata</taxon>
        <taxon>Vertebrata</taxon>
        <taxon>Euteleostomi</taxon>
        <taxon>Actinopterygii</taxon>
        <taxon>Neopterygii</taxon>
        <taxon>Teleostei</taxon>
        <taxon>Neoteleostei</taxon>
        <taxon>Acanthomorphata</taxon>
        <taxon>Ovalentaria</taxon>
        <taxon>Atherinomorphae</taxon>
        <taxon>Cyprinodontiformes</taxon>
        <taxon>Rivulidae</taxon>
        <taxon>Austrofundulus</taxon>
    </lineage>
</organism>